<proteinExistence type="predicted"/>
<dbReference type="EMBL" id="BDSP01000218">
    <property type="protein sequence ID" value="GAX24884.1"/>
    <property type="molecule type" value="Genomic_DNA"/>
</dbReference>
<dbReference type="InParanoid" id="A0A1Z5KEZ4"/>
<name>A0A1Z5KEZ4_FISSO</name>
<comment type="caution">
    <text evidence="1">The sequence shown here is derived from an EMBL/GenBank/DDBJ whole genome shotgun (WGS) entry which is preliminary data.</text>
</comment>
<keyword evidence="2" id="KW-1185">Reference proteome</keyword>
<accession>A0A1Z5KEZ4</accession>
<evidence type="ECO:0000313" key="2">
    <source>
        <dbReference type="Proteomes" id="UP000198406"/>
    </source>
</evidence>
<dbReference type="AlphaFoldDB" id="A0A1Z5KEZ4"/>
<evidence type="ECO:0000313" key="1">
    <source>
        <dbReference type="EMBL" id="GAX24884.1"/>
    </source>
</evidence>
<protein>
    <submittedName>
        <fullName evidence="1">Uncharacterized protein</fullName>
    </submittedName>
</protein>
<gene>
    <name evidence="1" type="ORF">FisN_2Lu182</name>
</gene>
<organism evidence="1 2">
    <name type="scientific">Fistulifera solaris</name>
    <name type="common">Oleaginous diatom</name>
    <dbReference type="NCBI Taxonomy" id="1519565"/>
    <lineage>
        <taxon>Eukaryota</taxon>
        <taxon>Sar</taxon>
        <taxon>Stramenopiles</taxon>
        <taxon>Ochrophyta</taxon>
        <taxon>Bacillariophyta</taxon>
        <taxon>Bacillariophyceae</taxon>
        <taxon>Bacillariophycidae</taxon>
        <taxon>Naviculales</taxon>
        <taxon>Naviculaceae</taxon>
        <taxon>Fistulifera</taxon>
    </lineage>
</organism>
<dbReference type="Proteomes" id="UP000198406">
    <property type="component" value="Unassembled WGS sequence"/>
</dbReference>
<sequence>MPNTRLGLWKSINKRRGKDVVSTASAASTVEESVSCGTFGSASKQTLLPGNHTPSTNEKCRADLSSQRSEAKIPGPVDEIIIQPLFCPLPNVVDEERSYQYSRTEDDHNRLNAHELVRSRDDYAGPVDVDAYIQEDLSTSTTSEERHEILAIKRRLQSKHASKIPRQIIVYDNDDHEISLSGYDEGFGTMFDDIYHNPFPFDEAARDKCTGYLPSRVHSRTASVFVKVQSSKEFNEEYPADEYYAVSRRNMAPNGFDC</sequence>
<reference evidence="1 2" key="1">
    <citation type="journal article" date="2015" name="Plant Cell">
        <title>Oil accumulation by the oleaginous diatom Fistulifera solaris as revealed by the genome and transcriptome.</title>
        <authorList>
            <person name="Tanaka T."/>
            <person name="Maeda Y."/>
            <person name="Veluchamy A."/>
            <person name="Tanaka M."/>
            <person name="Abida H."/>
            <person name="Marechal E."/>
            <person name="Bowler C."/>
            <person name="Muto M."/>
            <person name="Sunaga Y."/>
            <person name="Tanaka M."/>
            <person name="Yoshino T."/>
            <person name="Taniguchi T."/>
            <person name="Fukuda Y."/>
            <person name="Nemoto M."/>
            <person name="Matsumoto M."/>
            <person name="Wong P.S."/>
            <person name="Aburatani S."/>
            <person name="Fujibuchi W."/>
        </authorList>
    </citation>
    <scope>NUCLEOTIDE SEQUENCE [LARGE SCALE GENOMIC DNA]</scope>
    <source>
        <strain evidence="1 2">JPCC DA0580</strain>
    </source>
</reference>